<dbReference type="PANTHER" id="PTHR43593">
    <property type="match status" value="1"/>
</dbReference>
<evidence type="ECO:0000256" key="1">
    <source>
        <dbReference type="ARBA" id="ARBA00010928"/>
    </source>
</evidence>
<dbReference type="Gene3D" id="3.30.360.10">
    <property type="entry name" value="Dihydrodipicolinate Reductase, domain 2"/>
    <property type="match status" value="1"/>
</dbReference>
<dbReference type="SUPFAM" id="SSF55347">
    <property type="entry name" value="Glyceraldehyde-3-phosphate dehydrogenase-like, C-terminal domain"/>
    <property type="match status" value="1"/>
</dbReference>
<dbReference type="EMBL" id="BAAAGS010000070">
    <property type="protein sequence ID" value="GAA0556462.1"/>
    <property type="molecule type" value="Genomic_DNA"/>
</dbReference>
<evidence type="ECO:0000256" key="4">
    <source>
        <dbReference type="HAMAP-Rule" id="MF_01671"/>
    </source>
</evidence>
<dbReference type="HAMAP" id="MF_01671">
    <property type="entry name" value="IolG"/>
    <property type="match status" value="1"/>
</dbReference>
<dbReference type="InterPro" id="IPR023794">
    <property type="entry name" value="MI/DCI_dehydrogenase"/>
</dbReference>
<dbReference type="InterPro" id="IPR036291">
    <property type="entry name" value="NAD(P)-bd_dom_sf"/>
</dbReference>
<name>A0ABP3P518_SACER</name>
<dbReference type="Pfam" id="PF02894">
    <property type="entry name" value="GFO_IDH_MocA_C"/>
    <property type="match status" value="1"/>
</dbReference>
<comment type="function">
    <text evidence="4">Involved in the oxidation of myo-inositol (MI) to 2-keto-myo-inositol (2KMI or 2-inosose).</text>
</comment>
<accession>A0ABP3P518</accession>
<dbReference type="EC" id="1.1.1.18" evidence="4"/>
<proteinExistence type="inferred from homology"/>
<dbReference type="Pfam" id="PF01408">
    <property type="entry name" value="GFO_IDH_MocA"/>
    <property type="match status" value="1"/>
</dbReference>
<evidence type="ECO:0000313" key="8">
    <source>
        <dbReference type="Proteomes" id="UP001500729"/>
    </source>
</evidence>
<dbReference type="SUPFAM" id="SSF51735">
    <property type="entry name" value="NAD(P)-binding Rossmann-fold domains"/>
    <property type="match status" value="1"/>
</dbReference>
<dbReference type="PANTHER" id="PTHR43593:SF1">
    <property type="entry name" value="INOSITOL 2-DEHYDROGENASE"/>
    <property type="match status" value="1"/>
</dbReference>
<dbReference type="RefSeq" id="WP_029621968.1">
    <property type="nucleotide sequence ID" value="NZ_BAAAGS010000070.1"/>
</dbReference>
<feature type="domain" description="Gfo/Idh/MocA-like oxidoreductase N-terminal" evidence="5">
    <location>
        <begin position="3"/>
        <end position="122"/>
    </location>
</feature>
<keyword evidence="2 4" id="KW-0560">Oxidoreductase</keyword>
<dbReference type="InterPro" id="IPR000683">
    <property type="entry name" value="Gfo/Idh/MocA-like_OxRdtase_N"/>
</dbReference>
<dbReference type="InterPro" id="IPR050424">
    <property type="entry name" value="Gfo-Idh-MocA_inositol_DH"/>
</dbReference>
<comment type="caution">
    <text evidence="7">The sequence shown here is derived from an EMBL/GenBank/DDBJ whole genome shotgun (WGS) entry which is preliminary data.</text>
</comment>
<dbReference type="Proteomes" id="UP001500729">
    <property type="component" value="Unassembled WGS sequence"/>
</dbReference>
<dbReference type="Gene3D" id="3.40.50.720">
    <property type="entry name" value="NAD(P)-binding Rossmann-like Domain"/>
    <property type="match status" value="1"/>
</dbReference>
<dbReference type="InterPro" id="IPR004104">
    <property type="entry name" value="Gfo/Idh/MocA-like_OxRdtase_C"/>
</dbReference>
<evidence type="ECO:0000256" key="3">
    <source>
        <dbReference type="ARBA" id="ARBA00023027"/>
    </source>
</evidence>
<comment type="subunit">
    <text evidence="4">Homotetramer.</text>
</comment>
<sequence length="337" mass="35446">MTVRVGVVGTGVMGADHVRTLTGGVAGARVVAVSDADQGRGRAVAAEAGDEVVFHADPVDLIGDAGVDAVVVASPDHTHEALATACVEAGKPVLCEKPLAATAADCLRIVAHEVAKGRRLVQAGYMRRFDPSYVDMKRALDAGSIGDPVLVHCVHRNARALHFFTPEMPFTSAAVHEFDVVRWLLSSEIVRVTVHRTRSSSRAAARLADPRLLVLETAAGVTVDVEVFVNAQYGYDVRCELVGELGTVSLALPSTTVVRAGGAEGVAVHADFRTRFAEAYRLQLQAWVDAAARGEACGPSAWDGYAATAVAEACLRAQEDGTPVEVELADKPALYGT</sequence>
<keyword evidence="3 4" id="KW-0520">NAD</keyword>
<evidence type="ECO:0000313" key="7">
    <source>
        <dbReference type="EMBL" id="GAA0556462.1"/>
    </source>
</evidence>
<organism evidence="7 8">
    <name type="scientific">Saccharopolyspora erythraea</name>
    <name type="common">Streptomyces erythraeus</name>
    <dbReference type="NCBI Taxonomy" id="1836"/>
    <lineage>
        <taxon>Bacteria</taxon>
        <taxon>Bacillati</taxon>
        <taxon>Actinomycetota</taxon>
        <taxon>Actinomycetes</taxon>
        <taxon>Pseudonocardiales</taxon>
        <taxon>Pseudonocardiaceae</taxon>
        <taxon>Saccharopolyspora</taxon>
    </lineage>
</organism>
<evidence type="ECO:0000259" key="6">
    <source>
        <dbReference type="Pfam" id="PF02894"/>
    </source>
</evidence>
<gene>
    <name evidence="4" type="primary">iolG</name>
    <name evidence="7" type="ORF">GCM10009533_62750</name>
</gene>
<keyword evidence="8" id="KW-1185">Reference proteome</keyword>
<reference evidence="8" key="1">
    <citation type="journal article" date="2019" name="Int. J. Syst. Evol. Microbiol.">
        <title>The Global Catalogue of Microorganisms (GCM) 10K type strain sequencing project: providing services to taxonomists for standard genome sequencing and annotation.</title>
        <authorList>
            <consortium name="The Broad Institute Genomics Platform"/>
            <consortium name="The Broad Institute Genome Sequencing Center for Infectious Disease"/>
            <person name="Wu L."/>
            <person name="Ma J."/>
        </authorList>
    </citation>
    <scope>NUCLEOTIDE SEQUENCE [LARGE SCALE GENOMIC DNA]</scope>
    <source>
        <strain evidence="8">JCM 10303</strain>
    </source>
</reference>
<protein>
    <recommendedName>
        <fullName evidence="4">Inositol 2-dehydrogenase</fullName>
        <ecNumber evidence="4">1.1.1.18</ecNumber>
    </recommendedName>
    <alternativeName>
        <fullName evidence="4">Myo-inositol 2-dehydrogenase</fullName>
        <shortName evidence="4">MI 2-dehydrogenase</shortName>
    </alternativeName>
</protein>
<comment type="catalytic activity">
    <reaction evidence="4">
        <text>myo-inositol + NAD(+) = scyllo-inosose + NADH + H(+)</text>
        <dbReference type="Rhea" id="RHEA:16949"/>
        <dbReference type="ChEBI" id="CHEBI:15378"/>
        <dbReference type="ChEBI" id="CHEBI:17268"/>
        <dbReference type="ChEBI" id="CHEBI:17811"/>
        <dbReference type="ChEBI" id="CHEBI:57540"/>
        <dbReference type="ChEBI" id="CHEBI:57945"/>
        <dbReference type="EC" id="1.1.1.18"/>
    </reaction>
</comment>
<feature type="domain" description="Gfo/Idh/MocA-like oxidoreductase C-terminal" evidence="6">
    <location>
        <begin position="137"/>
        <end position="326"/>
    </location>
</feature>
<evidence type="ECO:0000259" key="5">
    <source>
        <dbReference type="Pfam" id="PF01408"/>
    </source>
</evidence>
<evidence type="ECO:0000256" key="2">
    <source>
        <dbReference type="ARBA" id="ARBA00023002"/>
    </source>
</evidence>
<comment type="similarity">
    <text evidence="1 4">Belongs to the Gfo/Idh/MocA family.</text>
</comment>